<feature type="region of interest" description="Disordered" evidence="8">
    <location>
        <begin position="3423"/>
        <end position="3494"/>
    </location>
</feature>
<feature type="compositionally biased region" description="Pro residues" evidence="8">
    <location>
        <begin position="1689"/>
        <end position="1704"/>
    </location>
</feature>
<dbReference type="CDD" id="cd16936">
    <property type="entry name" value="HATPase_RsbW-like"/>
    <property type="match status" value="1"/>
</dbReference>
<feature type="compositionally biased region" description="Polar residues" evidence="8">
    <location>
        <begin position="5658"/>
        <end position="5668"/>
    </location>
</feature>
<dbReference type="PANTHER" id="PTHR48125">
    <property type="entry name" value="LP07818P1"/>
    <property type="match status" value="1"/>
</dbReference>
<feature type="region of interest" description="Disordered" evidence="8">
    <location>
        <begin position="871"/>
        <end position="1019"/>
    </location>
</feature>
<feature type="compositionally biased region" description="Polar residues" evidence="8">
    <location>
        <begin position="1260"/>
        <end position="1269"/>
    </location>
</feature>
<dbReference type="InterPro" id="IPR036890">
    <property type="entry name" value="HATPase_C_sf"/>
</dbReference>
<feature type="region of interest" description="Disordered" evidence="8">
    <location>
        <begin position="5904"/>
        <end position="5924"/>
    </location>
</feature>
<dbReference type="PRINTS" id="PR00038">
    <property type="entry name" value="HTHLUXR"/>
</dbReference>
<feature type="region of interest" description="Disordered" evidence="8">
    <location>
        <begin position="836"/>
        <end position="857"/>
    </location>
</feature>
<reference evidence="11 12" key="1">
    <citation type="submission" date="2024-10" db="EMBL/GenBank/DDBJ databases">
        <title>The Natural Products Discovery Center: Release of the First 8490 Sequenced Strains for Exploring Actinobacteria Biosynthetic Diversity.</title>
        <authorList>
            <person name="Kalkreuter E."/>
            <person name="Kautsar S.A."/>
            <person name="Yang D."/>
            <person name="Bader C.D."/>
            <person name="Teijaro C.N."/>
            <person name="Fluegel L."/>
            <person name="Davis C.M."/>
            <person name="Simpson J.R."/>
            <person name="Lauterbach L."/>
            <person name="Steele A.D."/>
            <person name="Gui C."/>
            <person name="Meng S."/>
            <person name="Li G."/>
            <person name="Viehrig K."/>
            <person name="Ye F."/>
            <person name="Su P."/>
            <person name="Kiefer A.F."/>
            <person name="Nichols A."/>
            <person name="Cepeda A.J."/>
            <person name="Yan W."/>
            <person name="Fan B."/>
            <person name="Jiang Y."/>
            <person name="Adhikari A."/>
            <person name="Zheng C.-J."/>
            <person name="Schuster L."/>
            <person name="Cowan T.M."/>
            <person name="Smanski M.J."/>
            <person name="Chevrette M.G."/>
            <person name="De Carvalho L.P.S."/>
            <person name="Shen B."/>
        </authorList>
    </citation>
    <scope>NUCLEOTIDE SEQUENCE [LARGE SCALE GENOMIC DNA]</scope>
    <source>
        <strain evidence="11 12">NPDC002593</strain>
    </source>
</reference>
<feature type="compositionally biased region" description="Pro residues" evidence="8">
    <location>
        <begin position="1205"/>
        <end position="1217"/>
    </location>
</feature>
<feature type="compositionally biased region" description="Low complexity" evidence="8">
    <location>
        <begin position="1863"/>
        <end position="1881"/>
    </location>
</feature>
<dbReference type="InterPro" id="IPR027417">
    <property type="entry name" value="P-loop_NTPase"/>
</dbReference>
<dbReference type="Pfam" id="PF00196">
    <property type="entry name" value="GerE"/>
    <property type="match status" value="5"/>
</dbReference>
<feature type="compositionally biased region" description="Low complexity" evidence="8">
    <location>
        <begin position="421"/>
        <end position="434"/>
    </location>
</feature>
<feature type="region of interest" description="Disordered" evidence="8">
    <location>
        <begin position="1539"/>
        <end position="1567"/>
    </location>
</feature>
<dbReference type="SUPFAM" id="SSF52540">
    <property type="entry name" value="P-loop containing nucleoside triphosphate hydrolases"/>
    <property type="match status" value="1"/>
</dbReference>
<evidence type="ECO:0000256" key="8">
    <source>
        <dbReference type="SAM" id="MobiDB-lite"/>
    </source>
</evidence>
<accession>A0ABW6S0S2</accession>
<feature type="compositionally biased region" description="Basic and acidic residues" evidence="8">
    <location>
        <begin position="5840"/>
        <end position="5857"/>
    </location>
</feature>
<dbReference type="InterPro" id="IPR016032">
    <property type="entry name" value="Sig_transdc_resp-reg_C-effctor"/>
</dbReference>
<feature type="region of interest" description="Disordered" evidence="8">
    <location>
        <begin position="401"/>
        <end position="452"/>
    </location>
</feature>
<feature type="domain" description="HTH luxR-type" evidence="9">
    <location>
        <begin position="4324"/>
        <end position="4389"/>
    </location>
</feature>
<dbReference type="InterPro" id="IPR010488">
    <property type="entry name" value="Zeta_toxin_domain"/>
</dbReference>
<dbReference type="Gene3D" id="3.30.565.10">
    <property type="entry name" value="Histidine kinase-like ATPase, C-terminal domain"/>
    <property type="match status" value="1"/>
</dbReference>
<feature type="compositionally biased region" description="Basic and acidic residues" evidence="8">
    <location>
        <begin position="5864"/>
        <end position="5875"/>
    </location>
</feature>
<feature type="region of interest" description="Disordered" evidence="8">
    <location>
        <begin position="1673"/>
        <end position="1730"/>
    </location>
</feature>
<feature type="region of interest" description="Disordered" evidence="8">
    <location>
        <begin position="4469"/>
        <end position="4491"/>
    </location>
</feature>
<feature type="compositionally biased region" description="Polar residues" evidence="8">
    <location>
        <begin position="1716"/>
        <end position="1730"/>
    </location>
</feature>
<keyword evidence="4" id="KW-0067">ATP-binding</keyword>
<feature type="region of interest" description="Disordered" evidence="8">
    <location>
        <begin position="5620"/>
        <end position="5691"/>
    </location>
</feature>
<dbReference type="Gene3D" id="3.40.50.300">
    <property type="entry name" value="P-loop containing nucleotide triphosphate hydrolases"/>
    <property type="match status" value="1"/>
</dbReference>
<dbReference type="InterPro" id="IPR057746">
    <property type="entry name" value="CpnT-like_N"/>
</dbReference>
<dbReference type="Pfam" id="PF25547">
    <property type="entry name" value="WXG100_2"/>
    <property type="match status" value="1"/>
</dbReference>
<dbReference type="SUPFAM" id="SSF81606">
    <property type="entry name" value="PP2C-like"/>
    <property type="match status" value="1"/>
</dbReference>
<name>A0ABW6S0S2_9NOCA</name>
<evidence type="ECO:0000256" key="3">
    <source>
        <dbReference type="ARBA" id="ARBA00022741"/>
    </source>
</evidence>
<evidence type="ECO:0000256" key="1">
    <source>
        <dbReference type="ARBA" id="ARBA00009104"/>
    </source>
</evidence>
<feature type="compositionally biased region" description="Pro residues" evidence="8">
    <location>
        <begin position="1237"/>
        <end position="1251"/>
    </location>
</feature>
<dbReference type="Pfam" id="PF13672">
    <property type="entry name" value="PP2C_2"/>
    <property type="match status" value="1"/>
</dbReference>
<feature type="region of interest" description="Disordered" evidence="8">
    <location>
        <begin position="3864"/>
        <end position="3884"/>
    </location>
</feature>
<dbReference type="PROSITE" id="PS00622">
    <property type="entry name" value="HTH_LUXR_1"/>
    <property type="match status" value="2"/>
</dbReference>
<dbReference type="Gene3D" id="3.60.40.10">
    <property type="entry name" value="PPM-type phosphatase domain"/>
    <property type="match status" value="1"/>
</dbReference>
<feature type="region of interest" description="Disordered" evidence="8">
    <location>
        <begin position="4611"/>
        <end position="4646"/>
    </location>
</feature>
<feature type="compositionally biased region" description="Low complexity" evidence="8">
    <location>
        <begin position="1134"/>
        <end position="1145"/>
    </location>
</feature>
<feature type="compositionally biased region" description="Pro residues" evidence="8">
    <location>
        <begin position="4912"/>
        <end position="4928"/>
    </location>
</feature>
<sequence>MSVHIPPGFPSWLVDMVLGHLPVGDPDAMRRDADSWVTASHRLGETLQRLEAVRAGHAATAIQGASGEAIRKQLDRQITDTRAQIAQCNSNAERLYEAANSLEFTQYVIIGTGAALLVQLAVDIASFMAAKTVADRIAADTAMKLSFRDLLKWLRQQAIRFGIEHPHLSLVARGVGLGAVIGGGVNVGAQVAQIVQGHRTSIDWKSAGVATAAGAFGGLVGAEVGRAMTPAVSRIGANSASKFLRVAGHVFGTVVVGAAGGAAGGVAGGVTAAILTGQPIQTKNLAEMAMAGAGAGFVGAAGASMRAGRAAATATPRAGPESGAGAPIDPVVSARDPQVVGDGQVPRPDGLTPEMMSLGDEIVQKVARDLPEGPEADALAEFVNGGDPGDLHQQIAEFLQNKGEPGDGGAVGPSKDGGTQPDSARPSSPTAAPPWRGERSPIPHGDGGTAPVGAQSVRRVVATTELAGSPTHGAPVGRSDPPGRVTVQASAERGVPPAPVEPSAAHAADSAVRTDPGAANSPHTTESHGAADGGQAGGGQGGHEGPTVSDPTGEPTGQPEHSVSQIHSPHHEESSPRPGTGQGEGAVPPGDDGGAHFVPADDGGGGPSHCVPYAVNKMHELTGLEVDPTALGDDAATAGVGGHRAAQAVRGDWRPGGVESPKALVDEIRTKGGAALMGVQRNGTGAHAAVVTRNAEGGIEIYERIGDMARKVSGNEVVEWILDKNGQPVVEMSTEVQDAVGHWLNDLDADKTYAIVFEPDQAGHTGVDPVQQHVHPDGRLVPQVELDSNAGSRARPELDMPRDNMRGAAVLERPATGGRRPALDLDFDTEFQELTTQFDGEPPGPPMSPDPGIPAVSEHTDTLAAGTAPHESLSVPHAGETTSSPGHAAPGALDPAAQSISPTTHPEATGSAHTPGETATPRVPDAPPNAPTATPHQAAATPTAPAHGGSVPPGTSVSPNAAVPAAQQNSPGPATGFGAVGGTQAIHPGLTGGMSAGTAAMSDRPGGTEIPDVPPEEFTIPQGDEIVTRVPGHLANPTLDGVPDLPMPDDAPREIEFGQSDYVVIPGVSGPPEPEPDRETTPIVPKLPWAPADRPAEVTGIQQPGTLPDPAAAPGGTDTNTRPAEYTHPPQHDATPPAHLPALPAREPDQKVIPDHFTPPLDKDARDAPQRPAAPRLNPDDPNLGRIPDESGIPGPERLPSTQLAPPPAPPVVPIRPVPWASASAGGSGKRHKKSQPPTPPPDPAPMPPTAPDAANPPTQSRSSGSPSATEIDRATADLAKAIGVAPSLIRRSPPAVRQAIKLVEDRLREKAAEDRGRAERGPRPEELAEEIALVPAWIGRSVTHDITVQDATAGRPAPPRDELNRTATQLEELLTALGPQEPSMEWLPPVSADPLHELRGIGRRPDAPPAVVHFVETATRFFGLQTVAAAVEPVHPVLADWPNPEQVDMAVAIAWELARQLPASDQVSAEIHGEPGNRWVSIEVTGATRKLPVRPGDTTQGWPGVELLDDLEWPWGFTLTRSAGLTVGFRFFERAGGEDPSLEGSDTAGSQHFPRDKLDRAPGAARRRLRRLNSEAGVPGELIDSAMLVVSELLQNAKRHTSGDAELRVRTTAGTLRVEVSDHSPNLPIRQRGSVGSTAEDLMEEHGYALGLMENLASAWGIDARPDGKTVWAEFRDDGPDHAAQTPSSPPEQPSEPPNPTSPQPGVQPKRPKGTANSPTPDGSSTPLPTVQELVADTEKLATLRQEVDALRQKLLELSKGRVDIATAEAVNRLLGALLQLRRENTLNPNQTQALPLVEEFRRKSVLLDDAERVRGELREHKANTARRTKQPKLPGGAPARNALPPDPTVSFDGVAPGAELGLGKPRARGAGRAGLPDGAVAFHHDPNNPENQWGPGKAAPAAAPKNSARKSPAPSATPWTAGTSGDGTGPGAAPGRKATPEDVKNVVDRRHERERLAAETDHTPTGSVPGVASPIPATFLSARALQNLAETAPKIPAADDLPGEPGWRTLRMQMDLPLASWFYDRPESRAAAVWMLNRLRNVVLPGLHPDATQEQIDAAFYFNNEIEGGMVLPSVSLDELIADGNLRELMAAIFNATNRNVSAEHAAGTTLNEGLARLLNQEYEVWEPVARGLNLDIDMLQRVQASILETIQATHPGTPITAKDVRAVSHWVAPEEAAKASFVQYTRSHIYEPSNSPERDAHMRRRALHLHEFALFKPLSRRELEALGELRKLRKERLETDPNRTLPRDEKGRVDVAALEAQLRAEDPTLRYALPLYEYDPNDHDHKVRVDGEAVVNGVLAFYDEGVIDVDTALQLDDPDHYVVELPLRPGAVLQHLGPEDPWFLETVGNRFPLTAGISGAASRFGSPALLMLNLPAGTPPAVPISDIAGMIIGFISPEHHSLFEVLHGLRLVGFHTIDDSGYTSPGALYSALGRYATQLGRPSTPWQPVYRSSVAARGTDAPPADGTSSDPRLAGPAGARTGAVGRRGQHPEAGSDGSKSPPAQGVSDTTPDATKPRAPVTTQNPTPGTQDTPPLPVGGSAPRTAASATTDVADTGQNNCAVVMLQDLHAAGVPVREPAPAEIGLAGMPLVGNDGLEDRMPHKADGTPNEFQEIPLDPDTIHSVDEIIDWVGQHLQPDDPGAQPHAHKVAVVVEFAPEDQATVTLPDGNQQKVGGHGFLIHADNPTDDNLPHRDPRRVVRAFVLAFDHDNQPTELPGACERGPVSDEFHVGHSADNSTPADENTPRELPPAMRRALESARSEADEIVIEALRPAKTLGVDLSHLYGKNVEEIQQAIDDLKATQQTRLDAVLRQPVVNRVASRVLSDEQAMQQLVDKFDILYAHIETARGHVDNVRFALGILLSRQILAAAGAEQISEGVGIVDDQFVIVASPLQDPRYLLSTRDVDIRHLVDVLRLPVNYIRVHVGPDADYTVELVPDIDDDIAPDARSHSEVSKYENDEFIYWMNDLTDERPFREKLIEAIRSGEADEEILERDSGDPTISSQVTLITFNNKYKAVLKATPSTDEAIRAQLAARTLEDAGAKPPAIVRVDDFYYAEYIPGYDADEVPGHEGSDAWPRFFHTPGAQDLRFGDSLLGTPDRTEGARWRLQHGFRIRPTGNEHIDPERDPWLHNGFAMHFTRGSYYPKSKIEAAWFRILDSEPLYARLNQLSSFRGILDKLDEIYSNAQEYPDPSILDPAATVSALKQIRDDLASTFELSELHDAPDSLKWRAAVDNLRASCESNQEMLASVDRLDKVVRIYLRAQMNAVTVADFDQQTTEQEETATEGSDRKRPELLEKYLHDLQLWLTDLQAAREYRPPNGESDTEWQARFDHEIQAETDRRSNATEADPLATEENPPGKPRRKRIFPPKGGSAPEQPPPGPTTSFYEPFPDTGLGPRRIRGARNRMGGVGFAGIPDGAVAFHHHPDNPNNQWAANPGSLHPPVENSAPRGKTAPATVTDSDTPPTETVTPQPNGVSSHRPANSSAADVPDTGRNNCAVVMLQDLHAAGVPVREPAPAEIGLAGMPLVGNDGLEDRMPHLENGAPSAFQEIPLDPDAEHSVDEVVDWVRQRLQPEGPDAQPHARQVAVVVEFAPEDQATVTLPDGNQQKVGGHGFLIDATGNNVPHGDPRRVVRAFVLAFDHDNLPTELPGAVPRGPVSSRFHVGRPADNDAPEDSATTEAPGHAEKFAAVQPGREPDPDVLEALRSLTFQHVLAMMRVSGGRRGPQLPIQMGLARAINDDVFVVAGQRHWQSPDRMDIAEWLGEIAEQATEKQWFRPIREGMLEVLRTQGLSESDPGYNRIADMDIEQFWRDVDRLDRPVRWRIAEATNAISRGDGIGALAPRAMRGIVDLAHHVAGPMNRPQLEDEANPGAQPPPGTLTEPQIKLLALVANDRTTAQMAQSLSISTDEVLARQAEIEDELGVPNLAAAIAVTQRAGTLPATPETPADQSRPDLTGRETQVLTLIAEGKTNERIAILLGISPKSVDEHITHITKKYGVLRREAKVAVALRRGDIPLTPPPPMADPRPELTNLEIKIVALIAEGVSNPEIESTLEISTRDLANSMRWIVGKLDASNFVDMLQAVGRWGISLDTTALEEPAAPTPIQRAHQGDEAAFRELREQYGPGTLRHVLTFLAPASKVLIGREVGRLRPVAQYINGVIFRIAESRQWPVPEDADIEAWLLDAAQHAVQAWFNMNPTERQVITEVVTSRQPGGALGPLQRGALGKFIQLVQASPLGQGALAELPAAGKHATPDLDSKPASQFGLANRELEVLELVRANKSNQEIAEVLDVTPTTVRWYLTQIRKKLDLRSRSEMATEAEYIAEHALTVREIDIVTRVGNGETHGEIAAALDLSDEEVRDHWSRIRQTLGAHNRSQVLAAARRHRGIPLPAAPLQAPDTDIPQPPPDDIDLLTRLANGETSKEIAADLGVSSRVVDKNVGKLAEKLGVRSRAQLVVVTMRAGLLPLTEPGPAQAPSGTGRPELAPDDSDMLRRIANGDTNEEIAAHLHVSRHTVDVRQASIRDRLGARNRPHLMAVALRMGYLPRTDRPRRPGDGALRYNEPPPGPVAQFHHFDQHAAMGLPQPKNHRRFGADTGFAGIPQGGVAFHNQGGIPWDAPKPRAANDPAPQQNPATAPPPPDVDLDNLQAVRNAVATQLAHAAADPTHAVVALHELEQPLALLDELLAVRQGTRAPGTAEQLGILMDFVHGVDFALGQRAETSLRDANETLEAIAEELETLPTGAKVPARDTGLLAGVDHSQLYQVWERATQEMVRAAIDVDEVDLTNDADVRATTEHYWKLNRVVGLLEDFLSFVQVPDGKVSQKRLELLKDNFTTTAAWLVHNAAAAGEMDRTAAAVVTTFRAGGRDFHDLAAALVVAQQIRARPGQSAAHGAPPQTQVTSLEQQAPTAPQPPQSPAAPPDPRVAPPETSSAPAQESPAPAHDSQAGPAEHVEEERGSLAAVSDIGLRHATNEDRFAVAEVDVAGTPVQVAVVCDGRSSSANAHIAARKAADAAVDEMVAALTAARAAGRFDPVEIAQRGTAAAKTAVRALATLPEYADLPEEELPDCTIISAVVEPDQAALDWEGDSRGYRLSPRVGGSERVTEDDSMLTILMQRLGMSEAEAMRDPRAHMISRSLSIPSGGESHAKTIPLEPGDFLLLCTDGMWNDTFEAEALADIVRRSWEKSGSLLTTVKALEGQALAKGGHDNITGVLIRNTPRGLDAGSPDAASRVAEKNARNRTTPPGGASGPPPGPVVSFDNAADPAVDLGLCDKRRERAPRFGVGHGLAGNPHLGFHNNNGTPWGAAAPGAPQQASHTTPPAVGTAPAFRRPDEAAVELLTSLLDAQEAGDPRAEHLKAAAVQLIPNAAERAYTRRYVANERRTAALATELGIGVGQLRPMLSAELRPAFSGDIVIRTRSLVLHKIFADGRFKTPFETVSRRGLYLLESRDQLEQELFGIGPDFPAQLRPVYARIRNSGRPWRFDDDVAREYGDVDGIVNPALAPRTTACVGSPWGTQTIPSLITDPQPESFGATPSRHKELGYFGLEGINRDYVGLSSDEPIEIEGHIFGGVTVRDLVGLVFHRNPPDEYLQEVLADAGIPWYTPFNAPVSVRETLPPPSAELLTPSTGVPAPRAGAIASKRSTPWRSADRSDNGTKQVPPQEVSSEAPAAARTTTQPRPPALDNHCVPNALHDAQAAGLRGVNPPSTVGFAGVPLDDVNDEQNGEILVHGVEHHLGGNRELLEITVDPDAGTDPHQPIIDLLERLGKGAHAVVVDVFASKDVVEVFHPDDTRRLDGKAVGAHARHLKNADGTHIDGLHRDPRKIVAILAQVFDARQQPRADEIPDAHPRERRFPNIHAGRPADHTRGDSAQHGRPGSAAPPGEQTTIGPESAVAQLVQPRSDAPGENGEPQSNQPDTDVLAPERYELSDAEVDDTFREKVIGAVFGHEVPGEDNVRVLDGQEFRVELPDPVVRVLGGQPGAGKSTVLPLIIRAFAQRGGVVYIGTIDTFLRFHPLYEQLMALDDTATGLLMDAAWRWQQMAIDYAIALRCNVLLEQTLTNTRGVGGTLSRFTDGSYTVELDVIAVQPHVSKHRTVMRYVEGRLSGNRRVLTPEQAHDDAVPGSAATVAELESQDSMVRIDAVRVLGTDGEIYYHNHRTATGEWAVPPKAADTLEDQRNRPLTPGEQREIARRASEAYDEILARIAADPNALTWQELRLLASGPEVAIPWLARGFGTSGDVERAGDYDPAANQADDVTDSPVPVHGTIDTVAPALVELLGGVPRLHQGSRDGISHTQITLSGERGDATYLTLTSDDTPDGERLLTIMPAPNADLGTFGPPLRRVLTSMLDGYDDMSRISVNAALLLTRTPRSPHTYARWEVYVDRATAPGLLRITIHHDRGAPVLEREYPLGRRDIGTGRDQ</sequence>
<feature type="compositionally biased region" description="Low complexity" evidence="8">
    <location>
        <begin position="5671"/>
        <end position="5680"/>
    </location>
</feature>
<feature type="compositionally biased region" description="Basic and acidic residues" evidence="8">
    <location>
        <begin position="1940"/>
        <end position="1949"/>
    </location>
</feature>
<dbReference type="Pfam" id="PF13581">
    <property type="entry name" value="HATPase_c_2"/>
    <property type="match status" value="1"/>
</dbReference>
<gene>
    <name evidence="11" type="ORF">ACFYXQ_19145</name>
</gene>
<keyword evidence="12" id="KW-1185">Reference proteome</keyword>
<feature type="region of interest" description="Disordered" evidence="8">
    <location>
        <begin position="1822"/>
        <end position="1949"/>
    </location>
</feature>
<feature type="region of interest" description="Disordered" evidence="8">
    <location>
        <begin position="3665"/>
        <end position="3685"/>
    </location>
</feature>
<dbReference type="EC" id="2.7.1.176" evidence="2"/>
<evidence type="ECO:0000259" key="10">
    <source>
        <dbReference type="PROSITE" id="PS51746"/>
    </source>
</evidence>
<evidence type="ECO:0000313" key="12">
    <source>
        <dbReference type="Proteomes" id="UP001601992"/>
    </source>
</evidence>
<proteinExistence type="inferred from homology"/>
<feature type="region of interest" description="Disordered" evidence="8">
    <location>
        <begin position="312"/>
        <end position="355"/>
    </location>
</feature>
<dbReference type="Pfam" id="PF06414">
    <property type="entry name" value="Zeta_toxin"/>
    <property type="match status" value="1"/>
</dbReference>
<dbReference type="Proteomes" id="UP001601992">
    <property type="component" value="Unassembled WGS sequence"/>
</dbReference>
<dbReference type="InterPro" id="IPR003594">
    <property type="entry name" value="HATPase_dom"/>
</dbReference>
<evidence type="ECO:0000256" key="2">
    <source>
        <dbReference type="ARBA" id="ARBA00011963"/>
    </source>
</evidence>
<dbReference type="SMART" id="SM00421">
    <property type="entry name" value="HTH_LUXR"/>
    <property type="match status" value="7"/>
</dbReference>
<dbReference type="PROSITE" id="PS51746">
    <property type="entry name" value="PPM_2"/>
    <property type="match status" value="1"/>
</dbReference>
<keyword evidence="7" id="KW-0175">Coiled coil</keyword>
<feature type="region of interest" description="Disordered" evidence="8">
    <location>
        <begin position="2459"/>
        <end position="2554"/>
    </location>
</feature>
<dbReference type="CDD" id="cd00143">
    <property type="entry name" value="PP2Cc"/>
    <property type="match status" value="1"/>
</dbReference>
<evidence type="ECO:0000259" key="9">
    <source>
        <dbReference type="PROSITE" id="PS50043"/>
    </source>
</evidence>
<evidence type="ECO:0000313" key="11">
    <source>
        <dbReference type="EMBL" id="MFF3569895.1"/>
    </source>
</evidence>
<dbReference type="PROSITE" id="PS50043">
    <property type="entry name" value="HTH_LUXR_2"/>
    <property type="match status" value="4"/>
</dbReference>
<dbReference type="Gene3D" id="1.10.10.10">
    <property type="entry name" value="Winged helix-like DNA-binding domain superfamily/Winged helix DNA-binding domain"/>
    <property type="match status" value="6"/>
</dbReference>
<dbReference type="RefSeq" id="WP_387404455.1">
    <property type="nucleotide sequence ID" value="NZ_JBIAQY010000006.1"/>
</dbReference>
<keyword evidence="3" id="KW-0547">Nucleotide-binding</keyword>
<feature type="compositionally biased region" description="Pro residues" evidence="8">
    <location>
        <begin position="842"/>
        <end position="852"/>
    </location>
</feature>
<evidence type="ECO:0000256" key="6">
    <source>
        <dbReference type="ARBA" id="ARBA00048178"/>
    </source>
</evidence>
<dbReference type="EMBL" id="JBIAQY010000006">
    <property type="protein sequence ID" value="MFF3569895.1"/>
    <property type="molecule type" value="Genomic_DNA"/>
</dbReference>
<comment type="caution">
    <text evidence="11">The sequence shown here is derived from an EMBL/GenBank/DDBJ whole genome shotgun (WGS) entry which is preliminary data.</text>
</comment>
<dbReference type="InterPro" id="IPR000792">
    <property type="entry name" value="Tscrpt_reg_LuxR_C"/>
</dbReference>
<feature type="region of interest" description="Disordered" evidence="8">
    <location>
        <begin position="465"/>
        <end position="611"/>
    </location>
</feature>
<feature type="region of interest" description="Disordered" evidence="8">
    <location>
        <begin position="5221"/>
        <end position="5264"/>
    </location>
</feature>
<feature type="domain" description="HTH luxR-type" evidence="9">
    <location>
        <begin position="4262"/>
        <end position="4327"/>
    </location>
</feature>
<feature type="compositionally biased region" description="Low complexity" evidence="8">
    <location>
        <begin position="4929"/>
        <end position="4944"/>
    </location>
</feature>
<feature type="compositionally biased region" description="Basic and acidic residues" evidence="8">
    <location>
        <begin position="794"/>
        <end position="805"/>
    </location>
</feature>
<feature type="region of interest" description="Disordered" evidence="8">
    <location>
        <begin position="787"/>
        <end position="822"/>
    </location>
</feature>
<feature type="compositionally biased region" description="Low complexity" evidence="8">
    <location>
        <begin position="931"/>
        <end position="946"/>
    </location>
</feature>
<feature type="compositionally biased region" description="Basic and acidic residues" evidence="8">
    <location>
        <begin position="1673"/>
        <end position="1682"/>
    </location>
</feature>
<feature type="compositionally biased region" description="Low complexity" evidence="8">
    <location>
        <begin position="1899"/>
        <end position="1918"/>
    </location>
</feature>
<feature type="region of interest" description="Disordered" evidence="8">
    <location>
        <begin position="3341"/>
        <end position="3410"/>
    </location>
</feature>
<feature type="region of interest" description="Disordered" evidence="8">
    <location>
        <begin position="4888"/>
        <end position="4960"/>
    </location>
</feature>
<feature type="domain" description="PPM-type phosphatase" evidence="10">
    <location>
        <begin position="4961"/>
        <end position="5219"/>
    </location>
</feature>
<evidence type="ECO:0000256" key="5">
    <source>
        <dbReference type="ARBA" id="ARBA00032897"/>
    </source>
</evidence>
<dbReference type="SUPFAM" id="SSF46894">
    <property type="entry name" value="C-terminal effector domain of the bipartite response regulators"/>
    <property type="match status" value="7"/>
</dbReference>
<comment type="similarity">
    <text evidence="1">Belongs to the zeta toxin family.</text>
</comment>
<dbReference type="PANTHER" id="PTHR48125:SF10">
    <property type="entry name" value="OS12G0136300 PROTEIN"/>
    <property type="match status" value="1"/>
</dbReference>
<feature type="compositionally biased region" description="Low complexity" evidence="8">
    <location>
        <begin position="2477"/>
        <end position="2489"/>
    </location>
</feature>
<comment type="catalytic activity">
    <reaction evidence="6">
        <text>UDP-N-acetyl-alpha-D-glucosamine + ATP = UDP-N-acetyl-alpha-D-glucosamine 3'-phosphate + ADP + H(+)</text>
        <dbReference type="Rhea" id="RHEA:32671"/>
        <dbReference type="ChEBI" id="CHEBI:15378"/>
        <dbReference type="ChEBI" id="CHEBI:30616"/>
        <dbReference type="ChEBI" id="CHEBI:57705"/>
        <dbReference type="ChEBI" id="CHEBI:64353"/>
        <dbReference type="ChEBI" id="CHEBI:456216"/>
        <dbReference type="EC" id="2.7.1.176"/>
    </reaction>
</comment>
<feature type="compositionally biased region" description="Polar residues" evidence="8">
    <location>
        <begin position="3459"/>
        <end position="3489"/>
    </location>
</feature>
<protein>
    <recommendedName>
        <fullName evidence="5">UDP-N-acetylglucosamine kinase</fullName>
        <ecNumber evidence="2">2.7.1.176</ecNumber>
    </recommendedName>
    <alternativeName>
        <fullName evidence="5">UDP-N-acetylglucosamine kinase</fullName>
    </alternativeName>
</protein>
<feature type="region of interest" description="Disordered" evidence="8">
    <location>
        <begin position="1032"/>
        <end position="1271"/>
    </location>
</feature>
<dbReference type="SUPFAM" id="SSF55874">
    <property type="entry name" value="ATPase domain of HSP90 chaperone/DNA topoisomerase II/histidine kinase"/>
    <property type="match status" value="1"/>
</dbReference>
<feature type="compositionally biased region" description="Low complexity" evidence="8">
    <location>
        <begin position="4623"/>
        <end position="4636"/>
    </location>
</feature>
<feature type="compositionally biased region" description="Gly residues" evidence="8">
    <location>
        <begin position="531"/>
        <end position="544"/>
    </location>
</feature>
<dbReference type="InterPro" id="IPR036457">
    <property type="entry name" value="PPM-type-like_dom_sf"/>
</dbReference>
<dbReference type="SMART" id="SM00332">
    <property type="entry name" value="PP2Cc"/>
    <property type="match status" value="1"/>
</dbReference>
<feature type="region of interest" description="Disordered" evidence="8">
    <location>
        <begin position="5840"/>
        <end position="5891"/>
    </location>
</feature>
<dbReference type="CDD" id="cd06170">
    <property type="entry name" value="LuxR_C_like"/>
    <property type="match status" value="5"/>
</dbReference>
<feature type="region of interest" description="Disordered" evidence="8">
    <location>
        <begin position="3277"/>
        <end position="3296"/>
    </location>
</feature>
<evidence type="ECO:0000256" key="4">
    <source>
        <dbReference type="ARBA" id="ARBA00022840"/>
    </source>
</evidence>
<dbReference type="InterPro" id="IPR001932">
    <property type="entry name" value="PPM-type_phosphatase-like_dom"/>
</dbReference>
<feature type="compositionally biased region" description="Polar residues" evidence="8">
    <location>
        <begin position="2523"/>
        <end position="2535"/>
    </location>
</feature>
<dbReference type="InterPro" id="IPR036388">
    <property type="entry name" value="WH-like_DNA-bd_sf"/>
</dbReference>
<feature type="coiled-coil region" evidence="7">
    <location>
        <begin position="1735"/>
        <end position="1762"/>
    </location>
</feature>
<feature type="domain" description="HTH luxR-type" evidence="9">
    <location>
        <begin position="4480"/>
        <end position="4545"/>
    </location>
</feature>
<organism evidence="11 12">
    <name type="scientific">Nocardia jiangxiensis</name>
    <dbReference type="NCBI Taxonomy" id="282685"/>
    <lineage>
        <taxon>Bacteria</taxon>
        <taxon>Bacillati</taxon>
        <taxon>Actinomycetota</taxon>
        <taxon>Actinomycetes</taxon>
        <taxon>Mycobacteriales</taxon>
        <taxon>Nocardiaceae</taxon>
        <taxon>Nocardia</taxon>
    </lineage>
</organism>
<feature type="region of interest" description="Disordered" evidence="8">
    <location>
        <begin position="2734"/>
        <end position="2754"/>
    </location>
</feature>
<evidence type="ECO:0000256" key="7">
    <source>
        <dbReference type="SAM" id="Coils"/>
    </source>
</evidence>
<dbReference type="SMART" id="SM00331">
    <property type="entry name" value="PP2C_SIG"/>
    <property type="match status" value="1"/>
</dbReference>
<feature type="domain" description="HTH luxR-type" evidence="9">
    <location>
        <begin position="3951"/>
        <end position="4016"/>
    </location>
</feature>